<sequence length="100" mass="10726">MTTRRHLKPSVSGSYGEDEVGAGGLSGFSEPSSPQMVEAMVPPTPLNSVVVTDTVLAHLISINASPQTIRRLLEGAVAEVTNGMEEEQRKPWPKTEPNDI</sequence>
<accession>W6U7H6</accession>
<dbReference type="EMBL" id="APAU02000093">
    <property type="protein sequence ID" value="EUB57120.1"/>
    <property type="molecule type" value="Genomic_DNA"/>
</dbReference>
<dbReference type="Proteomes" id="UP000019149">
    <property type="component" value="Unassembled WGS sequence"/>
</dbReference>
<dbReference type="OrthoDB" id="10435800at2759"/>
<protein>
    <submittedName>
        <fullName evidence="2">Uncharacterized protein</fullName>
    </submittedName>
</protein>
<organism evidence="2 3">
    <name type="scientific">Echinococcus granulosus</name>
    <name type="common">Hydatid tapeworm</name>
    <dbReference type="NCBI Taxonomy" id="6210"/>
    <lineage>
        <taxon>Eukaryota</taxon>
        <taxon>Metazoa</taxon>
        <taxon>Spiralia</taxon>
        <taxon>Lophotrochozoa</taxon>
        <taxon>Platyhelminthes</taxon>
        <taxon>Cestoda</taxon>
        <taxon>Eucestoda</taxon>
        <taxon>Cyclophyllidea</taxon>
        <taxon>Taeniidae</taxon>
        <taxon>Echinococcus</taxon>
        <taxon>Echinococcus granulosus group</taxon>
    </lineage>
</organism>
<dbReference type="RefSeq" id="XP_024348316.1">
    <property type="nucleotide sequence ID" value="XM_024497253.1"/>
</dbReference>
<dbReference type="GeneID" id="36343719"/>
<evidence type="ECO:0000313" key="3">
    <source>
        <dbReference type="Proteomes" id="UP000019149"/>
    </source>
</evidence>
<dbReference type="OMA" id="SPQTICR"/>
<evidence type="ECO:0000313" key="2">
    <source>
        <dbReference type="EMBL" id="EUB57120.1"/>
    </source>
</evidence>
<evidence type="ECO:0000256" key="1">
    <source>
        <dbReference type="SAM" id="MobiDB-lite"/>
    </source>
</evidence>
<dbReference type="KEGG" id="egl:EGR_08004"/>
<proteinExistence type="predicted"/>
<dbReference type="CTD" id="36343719"/>
<comment type="caution">
    <text evidence="2">The sequence shown here is derived from an EMBL/GenBank/DDBJ whole genome shotgun (WGS) entry which is preliminary data.</text>
</comment>
<keyword evidence="3" id="KW-1185">Reference proteome</keyword>
<name>W6U7H6_ECHGR</name>
<reference evidence="2 3" key="1">
    <citation type="journal article" date="2013" name="Nat. Genet.">
        <title>The genome of the hydatid tapeworm Echinococcus granulosus.</title>
        <authorList>
            <person name="Zheng H."/>
            <person name="Zhang W."/>
            <person name="Zhang L."/>
            <person name="Zhang Z."/>
            <person name="Li J."/>
            <person name="Lu G."/>
            <person name="Zhu Y."/>
            <person name="Wang Y."/>
            <person name="Huang Y."/>
            <person name="Liu J."/>
            <person name="Kang H."/>
            <person name="Chen J."/>
            <person name="Wang L."/>
            <person name="Chen A."/>
            <person name="Yu S."/>
            <person name="Gao Z."/>
            <person name="Jin L."/>
            <person name="Gu W."/>
            <person name="Wang Z."/>
            <person name="Zhao L."/>
            <person name="Shi B."/>
            <person name="Wen H."/>
            <person name="Lin R."/>
            <person name="Jones M.K."/>
            <person name="Brejova B."/>
            <person name="Vinar T."/>
            <person name="Zhao G."/>
            <person name="McManus D.P."/>
            <person name="Chen Z."/>
            <person name="Zhou Y."/>
            <person name="Wang S."/>
        </authorList>
    </citation>
    <scope>NUCLEOTIDE SEQUENCE [LARGE SCALE GENOMIC DNA]</scope>
</reference>
<gene>
    <name evidence="2" type="ORF">EGR_08004</name>
</gene>
<dbReference type="AlphaFoldDB" id="W6U7H6"/>
<feature type="region of interest" description="Disordered" evidence="1">
    <location>
        <begin position="1"/>
        <end position="40"/>
    </location>
</feature>